<organism evidence="1 2">
    <name type="scientific">Desulfonema magnum</name>
    <dbReference type="NCBI Taxonomy" id="45655"/>
    <lineage>
        <taxon>Bacteria</taxon>
        <taxon>Pseudomonadati</taxon>
        <taxon>Thermodesulfobacteriota</taxon>
        <taxon>Desulfobacteria</taxon>
        <taxon>Desulfobacterales</taxon>
        <taxon>Desulfococcaceae</taxon>
        <taxon>Desulfonema</taxon>
    </lineage>
</organism>
<dbReference type="AlphaFoldDB" id="A0A975BL74"/>
<name>A0A975BL74_9BACT</name>
<gene>
    <name evidence="1" type="ORF">dnm_031740</name>
</gene>
<reference evidence="1" key="1">
    <citation type="journal article" date="2021" name="Microb. Physiol.">
        <title>Proteogenomic Insights into the Physiology of Marine, Sulfate-Reducing, Filamentous Desulfonema limicola and Desulfonema magnum.</title>
        <authorList>
            <person name="Schnaars V."/>
            <person name="Wohlbrand L."/>
            <person name="Scheve S."/>
            <person name="Hinrichs C."/>
            <person name="Reinhardt R."/>
            <person name="Rabus R."/>
        </authorList>
    </citation>
    <scope>NUCLEOTIDE SEQUENCE</scope>
    <source>
        <strain evidence="1">4be13</strain>
    </source>
</reference>
<accession>A0A975BL74</accession>
<dbReference type="KEGG" id="dmm:dnm_031740"/>
<keyword evidence="2" id="KW-1185">Reference proteome</keyword>
<proteinExistence type="predicted"/>
<dbReference type="EMBL" id="CP061800">
    <property type="protein sequence ID" value="QTA87145.1"/>
    <property type="molecule type" value="Genomic_DNA"/>
</dbReference>
<sequence>MTDRKGWDAGCRSVSGLSSFWIIKTIGVFGQKGGSKQFPVIRESVSDSNFSQQ</sequence>
<protein>
    <submittedName>
        <fullName evidence="1">Uncharacterized protein</fullName>
    </submittedName>
</protein>
<evidence type="ECO:0000313" key="2">
    <source>
        <dbReference type="Proteomes" id="UP000663722"/>
    </source>
</evidence>
<dbReference type="Proteomes" id="UP000663722">
    <property type="component" value="Chromosome"/>
</dbReference>
<evidence type="ECO:0000313" key="1">
    <source>
        <dbReference type="EMBL" id="QTA87145.1"/>
    </source>
</evidence>